<feature type="compositionally biased region" description="Basic and acidic residues" evidence="1">
    <location>
        <begin position="47"/>
        <end position="56"/>
    </location>
</feature>
<evidence type="ECO:0000313" key="3">
    <source>
        <dbReference type="Proteomes" id="UP000250235"/>
    </source>
</evidence>
<protein>
    <submittedName>
        <fullName evidence="2">Splicing factor 3B subunit 1-like</fullName>
    </submittedName>
</protein>
<dbReference type="Proteomes" id="UP000250235">
    <property type="component" value="Unassembled WGS sequence"/>
</dbReference>
<accession>A0A2Z7A965</accession>
<dbReference type="AlphaFoldDB" id="A0A2Z7A965"/>
<proteinExistence type="predicted"/>
<dbReference type="EMBL" id="KV017483">
    <property type="protein sequence ID" value="KZV18252.1"/>
    <property type="molecule type" value="Genomic_DNA"/>
</dbReference>
<evidence type="ECO:0000313" key="2">
    <source>
        <dbReference type="EMBL" id="KZV18252.1"/>
    </source>
</evidence>
<organism evidence="2 3">
    <name type="scientific">Dorcoceras hygrometricum</name>
    <dbReference type="NCBI Taxonomy" id="472368"/>
    <lineage>
        <taxon>Eukaryota</taxon>
        <taxon>Viridiplantae</taxon>
        <taxon>Streptophyta</taxon>
        <taxon>Embryophyta</taxon>
        <taxon>Tracheophyta</taxon>
        <taxon>Spermatophyta</taxon>
        <taxon>Magnoliopsida</taxon>
        <taxon>eudicotyledons</taxon>
        <taxon>Gunneridae</taxon>
        <taxon>Pentapetalae</taxon>
        <taxon>asterids</taxon>
        <taxon>lamiids</taxon>
        <taxon>Lamiales</taxon>
        <taxon>Gesneriaceae</taxon>
        <taxon>Didymocarpoideae</taxon>
        <taxon>Trichosporeae</taxon>
        <taxon>Loxocarpinae</taxon>
        <taxon>Dorcoceras</taxon>
    </lineage>
</organism>
<feature type="region of interest" description="Disordered" evidence="1">
    <location>
        <begin position="24"/>
        <end position="56"/>
    </location>
</feature>
<gene>
    <name evidence="2" type="ORF">F511_31004</name>
</gene>
<keyword evidence="3" id="KW-1185">Reference proteome</keyword>
<name>A0A2Z7A965_9LAMI</name>
<reference evidence="2 3" key="1">
    <citation type="journal article" date="2015" name="Proc. Natl. Acad. Sci. U.S.A.">
        <title>The resurrection genome of Boea hygrometrica: A blueprint for survival of dehydration.</title>
        <authorList>
            <person name="Xiao L."/>
            <person name="Yang G."/>
            <person name="Zhang L."/>
            <person name="Yang X."/>
            <person name="Zhao S."/>
            <person name="Ji Z."/>
            <person name="Zhou Q."/>
            <person name="Hu M."/>
            <person name="Wang Y."/>
            <person name="Chen M."/>
            <person name="Xu Y."/>
            <person name="Jin H."/>
            <person name="Xiao X."/>
            <person name="Hu G."/>
            <person name="Bao F."/>
            <person name="Hu Y."/>
            <person name="Wan P."/>
            <person name="Li L."/>
            <person name="Deng X."/>
            <person name="Kuang T."/>
            <person name="Xiang C."/>
            <person name="Zhu J.K."/>
            <person name="Oliver M.J."/>
            <person name="He Y."/>
        </authorList>
    </citation>
    <scope>NUCLEOTIDE SEQUENCE [LARGE SCALE GENOMIC DNA]</scope>
    <source>
        <strain evidence="3">cv. XS01</strain>
    </source>
</reference>
<sequence>MMRMIILMELKMNSRKLESFTTPKQFLKEPLKSGEDDDMSGSKKPSKIIEMEKESEKDKEIELVTTNVLSLAKSVATMIDSEDTEPLSKVLELIDKSKSYEESMSIEEILKQIPEGMMLPSLTTANITRIKFGRGIEIPGVNDGDWYKANLPRIATLDKGKRLLLRRMKERAPGPGDVQLICADIDFLVQLREYVIADVVSFFHSFSFEQIIRSSFSEILKQIPEGMMLPSLTTANITRIKFGRGIEIPGVNDGDWYKANLPRIATLDKGKAALVAKDERKGHPAREMFS</sequence>
<evidence type="ECO:0000256" key="1">
    <source>
        <dbReference type="SAM" id="MobiDB-lite"/>
    </source>
</evidence>